<feature type="signal peptide" evidence="2">
    <location>
        <begin position="1"/>
        <end position="18"/>
    </location>
</feature>
<evidence type="ECO:0000256" key="1">
    <source>
        <dbReference type="SAM" id="MobiDB-lite"/>
    </source>
</evidence>
<comment type="caution">
    <text evidence="3">The sequence shown here is derived from an EMBL/GenBank/DDBJ whole genome shotgun (WGS) entry which is preliminary data.</text>
</comment>
<feature type="compositionally biased region" description="Polar residues" evidence="1">
    <location>
        <begin position="106"/>
        <end position="119"/>
    </location>
</feature>
<proteinExistence type="predicted"/>
<evidence type="ECO:0000256" key="2">
    <source>
        <dbReference type="SAM" id="SignalP"/>
    </source>
</evidence>
<accession>A0A2I1D601</accession>
<feature type="region of interest" description="Disordered" evidence="1">
    <location>
        <begin position="86"/>
        <end position="119"/>
    </location>
</feature>
<reference evidence="3" key="1">
    <citation type="submission" date="2016-12" db="EMBL/GenBank/DDBJ databases">
        <title>The genomes of Aspergillus section Nigri reveals drivers in fungal speciation.</title>
        <authorList>
            <consortium name="DOE Joint Genome Institute"/>
            <person name="Vesth T.C."/>
            <person name="Nybo J."/>
            <person name="Theobald S."/>
            <person name="Brandl J."/>
            <person name="Frisvad J.C."/>
            <person name="Nielsen K.F."/>
            <person name="Lyhne E.K."/>
            <person name="Kogle M.E."/>
            <person name="Kuo A."/>
            <person name="Riley R."/>
            <person name="Clum A."/>
            <person name="Nolan M."/>
            <person name="Lipzen A."/>
            <person name="Salamov A."/>
            <person name="Henrissat B."/>
            <person name="Wiebenga A."/>
            <person name="De vries R.P."/>
            <person name="Grigoriev I.V."/>
            <person name="Mortensen U.H."/>
            <person name="Andersen M.R."/>
            <person name="Baker S.E."/>
        </authorList>
    </citation>
    <scope>NUCLEOTIDE SEQUENCE</scope>
    <source>
        <strain evidence="3">IBT 28561</strain>
    </source>
</reference>
<dbReference type="VEuPathDB" id="FungiDB:P168DRAFT_318320"/>
<organism evidence="3 4">
    <name type="scientific">Aspergillus campestris (strain IBT 28561)</name>
    <dbReference type="NCBI Taxonomy" id="1392248"/>
    <lineage>
        <taxon>Eukaryota</taxon>
        <taxon>Fungi</taxon>
        <taxon>Dikarya</taxon>
        <taxon>Ascomycota</taxon>
        <taxon>Pezizomycotina</taxon>
        <taxon>Eurotiomycetes</taxon>
        <taxon>Eurotiomycetidae</taxon>
        <taxon>Eurotiales</taxon>
        <taxon>Aspergillaceae</taxon>
        <taxon>Aspergillus</taxon>
        <taxon>Aspergillus subgen. Circumdati</taxon>
    </lineage>
</organism>
<feature type="chain" id="PRO_5014116856" description="GPI anchored protein" evidence="2">
    <location>
        <begin position="19"/>
        <end position="151"/>
    </location>
</feature>
<evidence type="ECO:0008006" key="5">
    <source>
        <dbReference type="Google" id="ProtNLM"/>
    </source>
</evidence>
<dbReference type="RefSeq" id="XP_024693898.1">
    <property type="nucleotide sequence ID" value="XM_024840193.1"/>
</dbReference>
<dbReference type="OrthoDB" id="4094614at2759"/>
<protein>
    <recommendedName>
        <fullName evidence="5">GPI anchored protein</fullName>
    </recommendedName>
</protein>
<keyword evidence="4" id="KW-1185">Reference proteome</keyword>
<dbReference type="AlphaFoldDB" id="A0A2I1D601"/>
<dbReference type="EMBL" id="MSFM01000005">
    <property type="protein sequence ID" value="PKY05304.1"/>
    <property type="molecule type" value="Genomic_DNA"/>
</dbReference>
<name>A0A2I1D601_ASPC2</name>
<evidence type="ECO:0000313" key="3">
    <source>
        <dbReference type="EMBL" id="PKY05304.1"/>
    </source>
</evidence>
<sequence length="151" mass="15497">MRLSFAAVFAAVVAGVVATEPAEDVSTVMVTETTTYCPSSSAAAVTSTPASEEITTSNGLPYTVTRPMITSTITHCNKWYLQHRYPQPQQDPHQVPHPPPLLDPLSSTPGVNPTGSATTPAAPIFTGGASRAAAGAGAGLATVFGLVAYLL</sequence>
<evidence type="ECO:0000313" key="4">
    <source>
        <dbReference type="Proteomes" id="UP000234254"/>
    </source>
</evidence>
<keyword evidence="2" id="KW-0732">Signal</keyword>
<dbReference type="Proteomes" id="UP000234254">
    <property type="component" value="Unassembled WGS sequence"/>
</dbReference>
<dbReference type="GeneID" id="36547717"/>
<gene>
    <name evidence="3" type="ORF">P168DRAFT_318320</name>
</gene>